<gene>
    <name evidence="1" type="ORF">A5N45_12045</name>
</gene>
<accession>A0AA44MVW2</accession>
<name>A0AA44MVW2_STREE</name>
<evidence type="ECO:0000313" key="1">
    <source>
        <dbReference type="EMBL" id="OYL22079.1"/>
    </source>
</evidence>
<dbReference type="Proteomes" id="UP000214939">
    <property type="component" value="Unassembled WGS sequence"/>
</dbReference>
<reference evidence="1 2" key="1">
    <citation type="submission" date="2017-07" db="EMBL/GenBank/DDBJ databases">
        <title>Invasive disease caused simultaneously by more than one serotype of Streptococcus pneumoniae, South Africa.</title>
        <authorList>
            <person name="Ndlangisa K."/>
            <person name="Du Plessis M."/>
            <person name="Von Gottberg A."/>
        </authorList>
    </citation>
    <scope>NUCLEOTIDE SEQUENCE [LARGE SCALE GENOMIC DNA]</scope>
    <source>
        <strain evidence="1 2">8227-15B</strain>
    </source>
</reference>
<dbReference type="EMBL" id="NNBW01000334">
    <property type="protein sequence ID" value="OYL22079.1"/>
    <property type="molecule type" value="Genomic_DNA"/>
</dbReference>
<dbReference type="AlphaFoldDB" id="A0AA44MVW2"/>
<comment type="caution">
    <text evidence="1">The sequence shown here is derived from an EMBL/GenBank/DDBJ whole genome shotgun (WGS) entry which is preliminary data.</text>
</comment>
<sequence>KAGVGGGAILGGVAYAATCWW</sequence>
<protein>
    <submittedName>
        <fullName evidence="1">ComC/BlpC family peptide pheromone/bacteriocin</fullName>
    </submittedName>
</protein>
<feature type="non-terminal residue" evidence="1">
    <location>
        <position position="1"/>
    </location>
</feature>
<proteinExistence type="predicted"/>
<organism evidence="1 2">
    <name type="scientific">Streptococcus pneumoniae</name>
    <dbReference type="NCBI Taxonomy" id="1313"/>
    <lineage>
        <taxon>Bacteria</taxon>
        <taxon>Bacillati</taxon>
        <taxon>Bacillota</taxon>
        <taxon>Bacilli</taxon>
        <taxon>Lactobacillales</taxon>
        <taxon>Streptococcaceae</taxon>
        <taxon>Streptococcus</taxon>
    </lineage>
</organism>
<evidence type="ECO:0000313" key="2">
    <source>
        <dbReference type="Proteomes" id="UP000214939"/>
    </source>
</evidence>